<dbReference type="InterPro" id="IPR017441">
    <property type="entry name" value="Protein_kinase_ATP_BS"/>
</dbReference>
<reference evidence="8" key="1">
    <citation type="submission" date="2019-06" db="EMBL/GenBank/DDBJ databases">
        <authorList>
            <person name="Zheng W."/>
        </authorList>
    </citation>
    <scope>NUCLEOTIDE SEQUENCE</scope>
    <source>
        <strain evidence="8">QDHG01</strain>
    </source>
</reference>
<dbReference type="AlphaFoldDB" id="A0A8J8P4L4"/>
<gene>
    <name evidence="8" type="ORF">FGO68_gene3364</name>
</gene>
<feature type="compositionally biased region" description="Low complexity" evidence="6">
    <location>
        <begin position="574"/>
        <end position="588"/>
    </location>
</feature>
<feature type="binding site" evidence="5">
    <location>
        <position position="79"/>
    </location>
    <ligand>
        <name>ATP</name>
        <dbReference type="ChEBI" id="CHEBI:30616"/>
    </ligand>
</feature>
<sequence length="901" mass="99360">MQSTAYHQNQHHGIVNTGEAQLSGLFSDNQGAGGAYADMNGGQMMANGRFMITKSIGKGSFGEIFQGLDTQSNKDVAIKMEHKHCKVKVLVGEAKILKQLQGIEGVPKFIWFGQEHNQNILVMELLGPSLSTLFKQMGSKFSLPTVLKLTDQILQRIESMHNAGYIHRDIKPNNFVMGFPGSANQNMVYLLDFGLSKPYKDIKRGVHFPQLPPGRALTGTARYASINSHQGFTLSRRDDLESIGYMIIQLLRGNLPWQGIGGANKLEKYSNILELKMQTVEEMLCKDMPEQFCKFLKYAKELEYDQKPDYRRMRHEFKVLFMEQCTAELNESNFRFDWHTFLPERNNGKKKGDKKRGLNILVSPLSPSKDPAGDQPVTDVQKSMDVVQSQIPQNQTVIASADQVAATYGKSQDPCGSGSQEVNMPNNHNTIEVMRQHPSEQNPLQGYSMVTPVQGQEVRQSQSIVNHGTNQTQQQITGQVSATVGGQSGIDNQNARNCEVVNHQKSIKERTTTEAAINKDQQNIIPHGQEGTLGAHQYRPQNHQDDVAHNQQVMTPSGMNTSNPNHPFNGKNHQASSSNTQPPTQSTPINKTTIPAQNPPKEEQSEEEEEVKIPILFNNFEGFNDKDSAHQSSPDEPDNKQLGFAGNAAAAQQKVALPNANRSQQNNNAGQVGAKPAPNATQQSNIAAKGHNNLQSNNQRSDQTAPQSIIQKDQQPNPPPANNSQQQKTAAGAQQSKGGAGVQSKAGLALAPTEQPKSLQQAPQQAAPLRKMATDEVEVENDPAYIQNQVGEDPCANKILSFDIHLSVFTFNPNKRVQGRKLHLTAKQEQARLTRLKQLYGNNWICPSFLFQRDEQNHKSDSLCSMEPLLIQINGEGQIKGVESIGANGPSGRAAPTKNNP</sequence>
<dbReference type="SUPFAM" id="SSF56112">
    <property type="entry name" value="Protein kinase-like (PK-like)"/>
    <property type="match status" value="1"/>
</dbReference>
<name>A0A8J8P4L4_HALGN</name>
<dbReference type="InterPro" id="IPR008271">
    <property type="entry name" value="Ser/Thr_kinase_AS"/>
</dbReference>
<keyword evidence="3 5" id="KW-0067">ATP-binding</keyword>
<evidence type="ECO:0000256" key="3">
    <source>
        <dbReference type="ARBA" id="ARBA00022840"/>
    </source>
</evidence>
<feature type="compositionally biased region" description="Polar residues" evidence="6">
    <location>
        <begin position="692"/>
        <end position="713"/>
    </location>
</feature>
<protein>
    <recommendedName>
        <fullName evidence="4">Casein kinase I</fullName>
        <ecNumber evidence="1">2.7.11.1</ecNumber>
    </recommendedName>
</protein>
<evidence type="ECO:0000256" key="6">
    <source>
        <dbReference type="SAM" id="MobiDB-lite"/>
    </source>
</evidence>
<dbReference type="PANTHER" id="PTHR11909">
    <property type="entry name" value="CASEIN KINASE-RELATED"/>
    <property type="match status" value="1"/>
</dbReference>
<accession>A0A8J8P4L4</accession>
<feature type="compositionally biased region" description="Polar residues" evidence="6">
    <location>
        <begin position="513"/>
        <end position="524"/>
    </location>
</feature>
<feature type="compositionally biased region" description="Polar residues" evidence="6">
    <location>
        <begin position="483"/>
        <end position="496"/>
    </location>
</feature>
<dbReference type="EC" id="2.7.11.1" evidence="1"/>
<organism evidence="8 9">
    <name type="scientific">Halteria grandinella</name>
    <dbReference type="NCBI Taxonomy" id="5974"/>
    <lineage>
        <taxon>Eukaryota</taxon>
        <taxon>Sar</taxon>
        <taxon>Alveolata</taxon>
        <taxon>Ciliophora</taxon>
        <taxon>Intramacronucleata</taxon>
        <taxon>Spirotrichea</taxon>
        <taxon>Stichotrichia</taxon>
        <taxon>Sporadotrichida</taxon>
        <taxon>Halteriidae</taxon>
        <taxon>Halteria</taxon>
    </lineage>
</organism>
<feature type="compositionally biased region" description="Low complexity" evidence="6">
    <location>
        <begin position="722"/>
        <end position="745"/>
    </location>
</feature>
<feature type="domain" description="Protein kinase" evidence="7">
    <location>
        <begin position="50"/>
        <end position="318"/>
    </location>
</feature>
<keyword evidence="9" id="KW-1185">Reference proteome</keyword>
<feature type="compositionally biased region" description="Polar residues" evidence="6">
    <location>
        <begin position="553"/>
        <end position="566"/>
    </location>
</feature>
<comment type="caution">
    <text evidence="8">The sequence shown here is derived from an EMBL/GenBank/DDBJ whole genome shotgun (WGS) entry which is preliminary data.</text>
</comment>
<evidence type="ECO:0000313" key="9">
    <source>
        <dbReference type="Proteomes" id="UP000785679"/>
    </source>
</evidence>
<proteinExistence type="predicted"/>
<dbReference type="InterPro" id="IPR050235">
    <property type="entry name" value="CK1_Ser-Thr_kinase"/>
</dbReference>
<dbReference type="GO" id="GO:0004674">
    <property type="term" value="F:protein serine/threonine kinase activity"/>
    <property type="evidence" value="ECO:0007669"/>
    <property type="project" value="UniProtKB-EC"/>
</dbReference>
<dbReference type="PROSITE" id="PS00107">
    <property type="entry name" value="PROTEIN_KINASE_ATP"/>
    <property type="match status" value="1"/>
</dbReference>
<evidence type="ECO:0000256" key="1">
    <source>
        <dbReference type="ARBA" id="ARBA00012513"/>
    </source>
</evidence>
<dbReference type="InterPro" id="IPR000719">
    <property type="entry name" value="Prot_kinase_dom"/>
</dbReference>
<evidence type="ECO:0000313" key="8">
    <source>
        <dbReference type="EMBL" id="TNV85734.1"/>
    </source>
</evidence>
<dbReference type="PROSITE" id="PS50011">
    <property type="entry name" value="PROTEIN_KINASE_DOM"/>
    <property type="match status" value="1"/>
</dbReference>
<keyword evidence="2 5" id="KW-0547">Nucleotide-binding</keyword>
<evidence type="ECO:0000256" key="2">
    <source>
        <dbReference type="ARBA" id="ARBA00022741"/>
    </source>
</evidence>
<dbReference type="SMART" id="SM00220">
    <property type="entry name" value="S_TKc"/>
    <property type="match status" value="1"/>
</dbReference>
<feature type="region of interest" description="Disordered" evidence="6">
    <location>
        <begin position="882"/>
        <end position="901"/>
    </location>
</feature>
<feature type="region of interest" description="Disordered" evidence="6">
    <location>
        <begin position="692"/>
        <end position="772"/>
    </location>
</feature>
<evidence type="ECO:0000259" key="7">
    <source>
        <dbReference type="PROSITE" id="PS50011"/>
    </source>
</evidence>
<dbReference type="GO" id="GO:0005524">
    <property type="term" value="F:ATP binding"/>
    <property type="evidence" value="ECO:0007669"/>
    <property type="project" value="UniProtKB-UniRule"/>
</dbReference>
<feature type="region of interest" description="Disordered" evidence="6">
    <location>
        <begin position="553"/>
        <end position="642"/>
    </location>
</feature>
<dbReference type="Proteomes" id="UP000785679">
    <property type="component" value="Unassembled WGS sequence"/>
</dbReference>
<feature type="region of interest" description="Disordered" evidence="6">
    <location>
        <begin position="483"/>
        <end position="537"/>
    </location>
</feature>
<dbReference type="CDD" id="cd14016">
    <property type="entry name" value="STKc_CK1"/>
    <property type="match status" value="1"/>
</dbReference>
<dbReference type="OrthoDB" id="5979581at2759"/>
<evidence type="ECO:0000256" key="4">
    <source>
        <dbReference type="ARBA" id="ARBA00023860"/>
    </source>
</evidence>
<dbReference type="EMBL" id="RRYP01001589">
    <property type="protein sequence ID" value="TNV85734.1"/>
    <property type="molecule type" value="Genomic_DNA"/>
</dbReference>
<dbReference type="Pfam" id="PF00069">
    <property type="entry name" value="Pkinase"/>
    <property type="match status" value="1"/>
</dbReference>
<dbReference type="InterPro" id="IPR011009">
    <property type="entry name" value="Kinase-like_dom_sf"/>
</dbReference>
<evidence type="ECO:0000256" key="5">
    <source>
        <dbReference type="PROSITE-ProRule" id="PRU10141"/>
    </source>
</evidence>
<dbReference type="Gene3D" id="1.10.510.10">
    <property type="entry name" value="Transferase(Phosphotransferase) domain 1"/>
    <property type="match status" value="1"/>
</dbReference>
<dbReference type="PROSITE" id="PS00108">
    <property type="entry name" value="PROTEIN_KINASE_ST"/>
    <property type="match status" value="1"/>
</dbReference>